<dbReference type="EMBL" id="LR026963">
    <property type="protein sequence ID" value="VBB68949.1"/>
    <property type="molecule type" value="Genomic_DNA"/>
</dbReference>
<sequence>MTEAPAAPCSWHGITSSPRSSCEEWQILAVQIRECSLKQSPLAGLARE</sequence>
<organism evidence="1">
    <name type="scientific">invertebrate metagenome</name>
    <dbReference type="NCBI Taxonomy" id="1711999"/>
    <lineage>
        <taxon>unclassified sequences</taxon>
        <taxon>metagenomes</taxon>
        <taxon>organismal metagenomes</taxon>
    </lineage>
</organism>
<dbReference type="AlphaFoldDB" id="A0A484H534"/>
<proteinExistence type="predicted"/>
<reference evidence="1" key="1">
    <citation type="submission" date="2018-10" db="EMBL/GenBank/DDBJ databases">
        <authorList>
            <person name="Gruber-Vodicka H."/>
            <person name="Jaeckle O."/>
        </authorList>
    </citation>
    <scope>NUCLEOTIDE SEQUENCE</scope>
</reference>
<name>A0A484H534_9ZZZZ</name>
<gene>
    <name evidence="1" type="ORF">RIEGSTA812A_PEG_422</name>
</gene>
<evidence type="ECO:0000313" key="1">
    <source>
        <dbReference type="EMBL" id="VBB68949.1"/>
    </source>
</evidence>
<protein>
    <submittedName>
        <fullName evidence="1">Uncharacterized protein</fullName>
    </submittedName>
</protein>
<accession>A0A484H534</accession>